<dbReference type="EMBL" id="JACXST010000003">
    <property type="protein sequence ID" value="MBD9363715.1"/>
    <property type="molecule type" value="Genomic_DNA"/>
</dbReference>
<dbReference type="RefSeq" id="WP_192396359.1">
    <property type="nucleotide sequence ID" value="NZ_CAJHIU010000003.1"/>
</dbReference>
<organism evidence="2 3">
    <name type="scientific">Methylomonas fluvii</name>
    <dbReference type="NCBI Taxonomy" id="1854564"/>
    <lineage>
        <taxon>Bacteria</taxon>
        <taxon>Pseudomonadati</taxon>
        <taxon>Pseudomonadota</taxon>
        <taxon>Gammaproteobacteria</taxon>
        <taxon>Methylococcales</taxon>
        <taxon>Methylococcaceae</taxon>
        <taxon>Methylomonas</taxon>
    </lineage>
</organism>
<dbReference type="Proteomes" id="UP000641152">
    <property type="component" value="Unassembled WGS sequence"/>
</dbReference>
<gene>
    <name evidence="2" type="ORF">EBB_25135</name>
</gene>
<keyword evidence="3" id="KW-1185">Reference proteome</keyword>
<keyword evidence="1" id="KW-1277">Toxin-antitoxin system</keyword>
<evidence type="ECO:0000256" key="1">
    <source>
        <dbReference type="ARBA" id="ARBA00022649"/>
    </source>
</evidence>
<accession>A0ABR9DL98</accession>
<name>A0ABR9DL98_9GAMM</name>
<dbReference type="InterPro" id="IPR007712">
    <property type="entry name" value="RelE/ParE_toxin"/>
</dbReference>
<evidence type="ECO:0000313" key="3">
    <source>
        <dbReference type="Proteomes" id="UP000641152"/>
    </source>
</evidence>
<dbReference type="Pfam" id="PF05016">
    <property type="entry name" value="ParE_toxin"/>
    <property type="match status" value="1"/>
</dbReference>
<sequence>MNYRFHPGAQHEHLEIIGFYESRQPGLGVAYLAEFESFMISVANMPGRYRVERKPNIRVVSLLKFPYKIIFRDTHAGVQVLAVSHKKRRPDYWLGRL</sequence>
<reference evidence="2 3" key="1">
    <citation type="submission" date="2020-09" db="EMBL/GenBank/DDBJ databases">
        <title>Methylomonas albis sp. nov. and Methylomonas fluvii sp. nov.: Two cold-adapted methanotrophs from the River Elbe and an amended description of Methylovulum psychrotolerans strain Eb1.</title>
        <authorList>
            <person name="Bussmann I.K."/>
            <person name="Klings K.-W."/>
            <person name="Warnstedt J."/>
            <person name="Hoppert M."/>
            <person name="Saborowski A."/>
            <person name="Horn F."/>
            <person name="Liebner S."/>
        </authorList>
    </citation>
    <scope>NUCLEOTIDE SEQUENCE [LARGE SCALE GENOMIC DNA]</scope>
    <source>
        <strain evidence="2 3">EbB</strain>
    </source>
</reference>
<evidence type="ECO:0000313" key="2">
    <source>
        <dbReference type="EMBL" id="MBD9363715.1"/>
    </source>
</evidence>
<comment type="caution">
    <text evidence="2">The sequence shown here is derived from an EMBL/GenBank/DDBJ whole genome shotgun (WGS) entry which is preliminary data.</text>
</comment>
<dbReference type="InterPro" id="IPR035093">
    <property type="entry name" value="RelE/ParE_toxin_dom_sf"/>
</dbReference>
<dbReference type="Gene3D" id="3.30.2310.20">
    <property type="entry name" value="RelE-like"/>
    <property type="match status" value="1"/>
</dbReference>
<proteinExistence type="predicted"/>
<protein>
    <submittedName>
        <fullName evidence="2">Type II toxin-antitoxin system RelE/ParE family toxin</fullName>
    </submittedName>
</protein>